<organism evidence="1 2">
    <name type="scientific">Ralstonia insidiosa</name>
    <dbReference type="NCBI Taxonomy" id="190721"/>
    <lineage>
        <taxon>Bacteria</taxon>
        <taxon>Pseudomonadati</taxon>
        <taxon>Pseudomonadota</taxon>
        <taxon>Betaproteobacteria</taxon>
        <taxon>Burkholderiales</taxon>
        <taxon>Burkholderiaceae</taxon>
        <taxon>Ralstonia</taxon>
    </lineage>
</organism>
<evidence type="ECO:0000313" key="1">
    <source>
        <dbReference type="EMBL" id="ANJ72267.1"/>
    </source>
</evidence>
<evidence type="ECO:0000313" key="2">
    <source>
        <dbReference type="Proteomes" id="UP000078572"/>
    </source>
</evidence>
<dbReference type="RefSeq" id="WP_064803076.1">
    <property type="nucleotide sequence ID" value="NZ_CP016022.1"/>
</dbReference>
<keyword evidence="2" id="KW-1185">Reference proteome</keyword>
<dbReference type="Proteomes" id="UP000078572">
    <property type="component" value="Chromosome 1"/>
</dbReference>
<reference evidence="2" key="1">
    <citation type="submission" date="2016-06" db="EMBL/GenBank/DDBJ databases">
        <authorList>
            <person name="Xu Y."/>
            <person name="Nagy A."/>
            <person name="Yan X."/>
            <person name="Kim S.W."/>
            <person name="Haley B."/>
            <person name="Liu N.T."/>
            <person name="Nou X."/>
        </authorList>
    </citation>
    <scope>NUCLEOTIDE SEQUENCE [LARGE SCALE GENOMIC DNA]</scope>
    <source>
        <strain evidence="2">ATCC 49129</strain>
    </source>
</reference>
<dbReference type="GeneID" id="61525806"/>
<dbReference type="OrthoDB" id="281660at2"/>
<name>A0A191ZW08_9RALS</name>
<proteinExistence type="predicted"/>
<gene>
    <name evidence="1" type="ORF">A9Y76_07210</name>
</gene>
<dbReference type="EMBL" id="CP016022">
    <property type="protein sequence ID" value="ANJ72267.1"/>
    <property type="molecule type" value="Genomic_DNA"/>
</dbReference>
<dbReference type="AlphaFoldDB" id="A0A191ZW08"/>
<accession>A0A191ZW08</accession>
<sequence length="221" mass="25341">MSTNASISILKKDGTVDLAYCHHDGYLIDGVGETLLTHYKDAESIKDLIRGGAIDELGENKQSTKFYGRDDNCHSFKNIADYHKSHKEECDYLYDEKSSSWSFSNGYGNDKSFKPLTQEAINSEREQVVLRFIKERDNHPNDVSWRKNVIEEHIVKGANLENVKKMLGPYDLSKQISPYAQEKFDYAQEVADKINLKNKLFKETIQQLGQLSKPRTSNIKI</sequence>
<protein>
    <submittedName>
        <fullName evidence="1">Uncharacterized protein</fullName>
    </submittedName>
</protein>